<feature type="transmembrane region" description="Helical" evidence="7">
    <location>
        <begin position="382"/>
        <end position="401"/>
    </location>
</feature>
<name>A0A444QFR7_9MICO</name>
<dbReference type="InterPro" id="IPR050545">
    <property type="entry name" value="Mycobact_MmpL"/>
</dbReference>
<feature type="transmembrane region" description="Helical" evidence="7">
    <location>
        <begin position="539"/>
        <end position="559"/>
    </location>
</feature>
<accession>A0A444QFR7</accession>
<evidence type="ECO:0000313" key="10">
    <source>
        <dbReference type="Proteomes" id="UP000288603"/>
    </source>
</evidence>
<feature type="transmembrane region" description="Helical" evidence="7">
    <location>
        <begin position="237"/>
        <end position="255"/>
    </location>
</feature>
<feature type="domain" description="SSD" evidence="8">
    <location>
        <begin position="208"/>
        <end position="333"/>
    </location>
</feature>
<dbReference type="PANTHER" id="PTHR33406">
    <property type="entry name" value="MEMBRANE PROTEIN MJ1562-RELATED"/>
    <property type="match status" value="1"/>
</dbReference>
<evidence type="ECO:0000256" key="7">
    <source>
        <dbReference type="SAM" id="Phobius"/>
    </source>
</evidence>
<dbReference type="InterPro" id="IPR004869">
    <property type="entry name" value="MMPL_dom"/>
</dbReference>
<feature type="transmembrane region" description="Helical" evidence="7">
    <location>
        <begin position="305"/>
        <end position="335"/>
    </location>
</feature>
<dbReference type="Gene3D" id="1.20.1640.10">
    <property type="entry name" value="Multidrug efflux transporter AcrB transmembrane domain"/>
    <property type="match status" value="2"/>
</dbReference>
<feature type="transmembrane region" description="Helical" evidence="7">
    <location>
        <begin position="649"/>
        <end position="671"/>
    </location>
</feature>
<feature type="transmembrane region" description="Helical" evidence="7">
    <location>
        <begin position="566"/>
        <end position="587"/>
    </location>
</feature>
<feature type="transmembrane region" description="Helical" evidence="7">
    <location>
        <begin position="211"/>
        <end position="231"/>
    </location>
</feature>
<comment type="caution">
    <text evidence="9">The sequence shown here is derived from an EMBL/GenBank/DDBJ whole genome shotgun (WGS) entry which is preliminary data.</text>
</comment>
<dbReference type="SUPFAM" id="SSF52540">
    <property type="entry name" value="P-loop containing nucleoside triphosphate hydrolases"/>
    <property type="match status" value="1"/>
</dbReference>
<organism evidence="9 10">
    <name type="scientific">Labedella populi</name>
    <dbReference type="NCBI Taxonomy" id="2498850"/>
    <lineage>
        <taxon>Bacteria</taxon>
        <taxon>Bacillati</taxon>
        <taxon>Actinomycetota</taxon>
        <taxon>Actinomycetes</taxon>
        <taxon>Micrococcales</taxon>
        <taxon>Microbacteriaceae</taxon>
        <taxon>Labedella</taxon>
    </lineage>
</organism>
<feature type="transmembrane region" description="Helical" evidence="7">
    <location>
        <begin position="184"/>
        <end position="204"/>
    </location>
</feature>
<reference evidence="9 10" key="1">
    <citation type="submission" date="2018-12" db="EMBL/GenBank/DDBJ databases">
        <authorList>
            <person name="Li F."/>
        </authorList>
    </citation>
    <scope>NUCLEOTIDE SEQUENCE [LARGE SCALE GENOMIC DNA]</scope>
    <source>
        <strain evidence="9 10">8H24J-4-2</strain>
    </source>
</reference>
<dbReference type="Proteomes" id="UP000288603">
    <property type="component" value="Unassembled WGS sequence"/>
</dbReference>
<evidence type="ECO:0000256" key="3">
    <source>
        <dbReference type="ARBA" id="ARBA00022692"/>
    </source>
</evidence>
<dbReference type="SUPFAM" id="SSF82866">
    <property type="entry name" value="Multidrug efflux transporter AcrB transmembrane domain"/>
    <property type="match status" value="2"/>
</dbReference>
<dbReference type="CDD" id="cd00267">
    <property type="entry name" value="ABC_ATPase"/>
    <property type="match status" value="1"/>
</dbReference>
<dbReference type="Gene3D" id="3.40.50.300">
    <property type="entry name" value="P-loop containing nucleotide triphosphate hydrolases"/>
    <property type="match status" value="1"/>
</dbReference>
<keyword evidence="5 7" id="KW-0472">Membrane</keyword>
<dbReference type="Pfam" id="PF03176">
    <property type="entry name" value="MMPL"/>
    <property type="match status" value="2"/>
</dbReference>
<dbReference type="InterPro" id="IPR000731">
    <property type="entry name" value="SSD"/>
</dbReference>
<evidence type="ECO:0000256" key="4">
    <source>
        <dbReference type="ARBA" id="ARBA00022989"/>
    </source>
</evidence>
<keyword evidence="4 7" id="KW-1133">Transmembrane helix</keyword>
<dbReference type="OrthoDB" id="7051771at2"/>
<evidence type="ECO:0000259" key="8">
    <source>
        <dbReference type="PROSITE" id="PS50156"/>
    </source>
</evidence>
<proteinExistence type="predicted"/>
<feature type="transmembrane region" description="Helical" evidence="7">
    <location>
        <begin position="276"/>
        <end position="299"/>
    </location>
</feature>
<sequence>MSSLLYSLGRWAFRMRKTVVTIWIVVLALAGGSALLFQQGTDNGISIPGTESQEALDRLAATFPQVSGASAQIVVVAPDGGSVLDDDVREPVEDVIAELDDLRQVDSAVSPYDENVDGSISDDEGAVIISIQLTGEAGDITEGTRSDIEDAAASLAEALPQGAESALGGQLFSTGFPAFTLTEVLGVVIALVVLMITFGSALAAGIPLLTAILGVGISVCLIFIATAFGSVTSTTPMLALMLGLAVGIDYALFIISRHQDNLKRGMDPEESAAQSVATAGSAVIFAGLTVIIALVGLAVANIPFLTIMGVAAAVGVGIAVVISLTLIPAILGIVGTRIVSKRARRAIPETNGEPLPPAAMEDEGTAKPNRFFRGWVRAATRWPIVTILGVVGVVTLLALPATGLRLALPDAGALPPDDEARVAYDLVSDHFGEGFNGPLIVTGTIVESTDPLGLMDDLKSELEDLDGVAAVPLATPNMTADTGIIQVIPEGSPDSVETKALVAEIRDMHDYFLDEYDVDLSVTGFTAVGIDISDLLGRALLPFGILVVGLSLILLTMVFRSIWVPVTAALGYLLSVLASFGVVALVFENGVGADLLHVANTGPVISFMPIILMGVLFGLAMDYEVFLVARMREDYVHSGDARRSIETGFLGSAKVVTAAAIIMFAVFAAFVPEGDTNIKPIALGLATGVFIDAFVVRMTLIPAILALLGERAWWIPKRLDRALPHFDVEGEGIHKELALRDFGGEHVAIAAQDVRVATDDAAILDDLSLMVPVGESVVVSGSSPHEVSAALLALTGRLEISDGRLKVAGLPLPVRASGVRSRTGYVDLGNSVDPVTALRRGLAERPSVIAVDGVDVVTDPVERGRIRDLLHATATAESRSGVRTALLLGTTGDTSDVLPAPGITHRLADAGGSPADASTHSPHAGTQVRA</sequence>
<keyword evidence="2" id="KW-1003">Cell membrane</keyword>
<comment type="subcellular location">
    <subcellularLocation>
        <location evidence="1">Cell membrane</location>
        <topology evidence="1">Multi-pass membrane protein</topology>
    </subcellularLocation>
</comment>
<evidence type="ECO:0000256" key="5">
    <source>
        <dbReference type="ARBA" id="ARBA00023136"/>
    </source>
</evidence>
<evidence type="ECO:0000256" key="6">
    <source>
        <dbReference type="SAM" id="MobiDB-lite"/>
    </source>
</evidence>
<evidence type="ECO:0000256" key="1">
    <source>
        <dbReference type="ARBA" id="ARBA00004651"/>
    </source>
</evidence>
<evidence type="ECO:0000313" key="9">
    <source>
        <dbReference type="EMBL" id="RWZ68360.1"/>
    </source>
</evidence>
<dbReference type="InterPro" id="IPR027417">
    <property type="entry name" value="P-loop_NTPase"/>
</dbReference>
<gene>
    <name evidence="9" type="ORF">ELQ92_03840</name>
</gene>
<keyword evidence="10" id="KW-1185">Reference proteome</keyword>
<dbReference type="PANTHER" id="PTHR33406:SF13">
    <property type="entry name" value="MEMBRANE PROTEIN YDFJ"/>
    <property type="match status" value="1"/>
</dbReference>
<dbReference type="PROSITE" id="PS50156">
    <property type="entry name" value="SSD"/>
    <property type="match status" value="1"/>
</dbReference>
<dbReference type="RefSeq" id="WP_128497629.1">
    <property type="nucleotide sequence ID" value="NZ_RZNC01000001.1"/>
</dbReference>
<feature type="transmembrane region" description="Helical" evidence="7">
    <location>
        <begin position="683"/>
        <end position="708"/>
    </location>
</feature>
<feature type="transmembrane region" description="Helical" evidence="7">
    <location>
        <begin position="607"/>
        <end position="629"/>
    </location>
</feature>
<keyword evidence="3 7" id="KW-0812">Transmembrane</keyword>
<feature type="region of interest" description="Disordered" evidence="6">
    <location>
        <begin position="900"/>
        <end position="930"/>
    </location>
</feature>
<protein>
    <submittedName>
        <fullName evidence="9">MMPL family transporter</fullName>
    </submittedName>
</protein>
<evidence type="ECO:0000256" key="2">
    <source>
        <dbReference type="ARBA" id="ARBA00022475"/>
    </source>
</evidence>
<dbReference type="EMBL" id="RZNC01000001">
    <property type="protein sequence ID" value="RWZ68360.1"/>
    <property type="molecule type" value="Genomic_DNA"/>
</dbReference>
<dbReference type="AlphaFoldDB" id="A0A444QFR7"/>
<dbReference type="GO" id="GO:0005886">
    <property type="term" value="C:plasma membrane"/>
    <property type="evidence" value="ECO:0007669"/>
    <property type="project" value="UniProtKB-SubCell"/>
</dbReference>